<dbReference type="NCBIfam" id="TIGR04056">
    <property type="entry name" value="OMP_RagA_SusC"/>
    <property type="match status" value="1"/>
</dbReference>
<comment type="similarity">
    <text evidence="7">Belongs to the TonB-dependent receptor family.</text>
</comment>
<dbReference type="EMBL" id="JBHTLP010000006">
    <property type="protein sequence ID" value="MFD1141072.1"/>
    <property type="molecule type" value="Genomic_DNA"/>
</dbReference>
<protein>
    <submittedName>
        <fullName evidence="9">SusC/RagA family TonB-linked outer membrane protein</fullName>
    </submittedName>
</protein>
<evidence type="ECO:0000256" key="1">
    <source>
        <dbReference type="ARBA" id="ARBA00004571"/>
    </source>
</evidence>
<comment type="subcellular location">
    <subcellularLocation>
        <location evidence="1 7">Cell outer membrane</location>
        <topology evidence="1 7">Multi-pass membrane protein</topology>
    </subcellularLocation>
</comment>
<evidence type="ECO:0000256" key="2">
    <source>
        <dbReference type="ARBA" id="ARBA00022448"/>
    </source>
</evidence>
<dbReference type="InterPro" id="IPR039426">
    <property type="entry name" value="TonB-dep_rcpt-like"/>
</dbReference>
<accession>A0ABW3Q5S3</accession>
<dbReference type="InterPro" id="IPR012910">
    <property type="entry name" value="Plug_dom"/>
</dbReference>
<dbReference type="SUPFAM" id="SSF49464">
    <property type="entry name" value="Carboxypeptidase regulatory domain-like"/>
    <property type="match status" value="1"/>
</dbReference>
<name>A0ABW3Q5S3_9BACT</name>
<reference evidence="10" key="1">
    <citation type="journal article" date="2019" name="Int. J. Syst. Evol. Microbiol.">
        <title>The Global Catalogue of Microorganisms (GCM) 10K type strain sequencing project: providing services to taxonomists for standard genome sequencing and annotation.</title>
        <authorList>
            <consortium name="The Broad Institute Genomics Platform"/>
            <consortium name="The Broad Institute Genome Sequencing Center for Infectious Disease"/>
            <person name="Wu L."/>
            <person name="Ma J."/>
        </authorList>
    </citation>
    <scope>NUCLEOTIDE SEQUENCE [LARGE SCALE GENOMIC DNA]</scope>
    <source>
        <strain evidence="10">CCUG 55608</strain>
    </source>
</reference>
<evidence type="ECO:0000256" key="5">
    <source>
        <dbReference type="ARBA" id="ARBA00023136"/>
    </source>
</evidence>
<dbReference type="Proteomes" id="UP001597116">
    <property type="component" value="Unassembled WGS sequence"/>
</dbReference>
<dbReference type="Pfam" id="PF13715">
    <property type="entry name" value="CarbopepD_reg_2"/>
    <property type="match status" value="1"/>
</dbReference>
<evidence type="ECO:0000256" key="4">
    <source>
        <dbReference type="ARBA" id="ARBA00022692"/>
    </source>
</evidence>
<keyword evidence="6 7" id="KW-0998">Cell outer membrane</keyword>
<dbReference type="InterPro" id="IPR023996">
    <property type="entry name" value="TonB-dep_OMP_SusC/RagA"/>
</dbReference>
<dbReference type="InterPro" id="IPR036942">
    <property type="entry name" value="Beta-barrel_TonB_sf"/>
</dbReference>
<evidence type="ECO:0000313" key="10">
    <source>
        <dbReference type="Proteomes" id="UP001597116"/>
    </source>
</evidence>
<dbReference type="Pfam" id="PF07715">
    <property type="entry name" value="Plug"/>
    <property type="match status" value="1"/>
</dbReference>
<dbReference type="Gene3D" id="2.60.40.1120">
    <property type="entry name" value="Carboxypeptidase-like, regulatory domain"/>
    <property type="match status" value="1"/>
</dbReference>
<evidence type="ECO:0000256" key="6">
    <source>
        <dbReference type="ARBA" id="ARBA00023237"/>
    </source>
</evidence>
<evidence type="ECO:0000256" key="7">
    <source>
        <dbReference type="PROSITE-ProRule" id="PRU01360"/>
    </source>
</evidence>
<evidence type="ECO:0000256" key="3">
    <source>
        <dbReference type="ARBA" id="ARBA00022452"/>
    </source>
</evidence>
<keyword evidence="4 7" id="KW-0812">Transmembrane</keyword>
<dbReference type="InterPro" id="IPR037066">
    <property type="entry name" value="Plug_dom_sf"/>
</dbReference>
<keyword evidence="5 7" id="KW-0472">Membrane</keyword>
<evidence type="ECO:0000313" key="9">
    <source>
        <dbReference type="EMBL" id="MFD1141072.1"/>
    </source>
</evidence>
<keyword evidence="2 7" id="KW-0813">Transport</keyword>
<gene>
    <name evidence="9" type="ORF">ACFQ4C_08125</name>
</gene>
<dbReference type="Gene3D" id="2.40.170.20">
    <property type="entry name" value="TonB-dependent receptor, beta-barrel domain"/>
    <property type="match status" value="1"/>
</dbReference>
<keyword evidence="10" id="KW-1185">Reference proteome</keyword>
<organism evidence="9 10">
    <name type="scientific">Larkinella insperata</name>
    <dbReference type="NCBI Taxonomy" id="332158"/>
    <lineage>
        <taxon>Bacteria</taxon>
        <taxon>Pseudomonadati</taxon>
        <taxon>Bacteroidota</taxon>
        <taxon>Cytophagia</taxon>
        <taxon>Cytophagales</taxon>
        <taxon>Spirosomataceae</taxon>
        <taxon>Larkinella</taxon>
    </lineage>
</organism>
<sequence length="1115" mass="122140">MLPLFLLVVFSGSVLAREIAGQELLQKTVSLRVTNTEIRTVLTKLEEVAGVKFVYSSRSLHASRKVSVAFSNKPLIEAVNEVFQPSKISCKVVGGQIVLKTESSASTLSEPIPTEETAAAAQAVDRPITGVVTDEKGGGLPGVSVVIKGTQRGTSSDGEGKYTLSVPDGDVTLIYSFVGYLSQEIAVGNQATVNVNLKPDTKALEEVVVVGYGTQKKRDVTGAVSSIATTEIADIPVQNLGQKLQGRLAGVQVNQTSGEPGRGVSFRVRGQASINGGNSPLVVIDGFPTVAGITSISPDEIESVSVLKDAASASLYGSRAANGVILITTKQAKSGQTNIDFSSYYGMERVSKRGRPDVMNAYEFANFKKEYYEDQARYENYTGGVPSVYQNPDQYINNPGTDWFDILLRSAPTKNFNLGLSSGTDKFRTALNMNYNKQEGVILNTYSERFTGRANSTFHASDRIRFGLNLSGSYRPSQITPGLAGGRNIIGSAFLMDPSLKYRNDDGTYPISFSAPGMFANPNYYLVLTQRVNPTKEFNALANLYGEVDLLKGLTYKISANTDVGNTIVRSFEPSTARGGMFSAPPLPAIGSYGTTNYLTWLLEHTLTYNRTIGQHSFDVLAGYSAQKASYESSAINASQYPDDEIEWINAANVRVGNGDAYQWSLLSYIGRLNYNYAGRYLLSLAFRRDGSSRFGANTKYGNFPSVSLGWVISDEDFMKSLNQISYLKARASYGKTGNNNIGNYDYLASVATTNYVFDNNVSPGRRLERIGNDNLTWETTVQYDLGLDLGILRDRVFLTYDYYWKKTDGLLYAIDIPNQSGFSSIRSNIGQFNFWGHEIGIESRNMTGAFKWNTNFNISFNRNKAVKLGTNNTPIGGNANQGDYNRTQVGQPLGQFMGYVYDGVYMTQEEFASQPKHASSMVGTVRMKDLNGDGVIDFNDRTIIGNPNPDFLYGITNEFAYKNFDASVVIAGAVGGDIIDGTLEWTENIDGVFNVTKEVAQRWRSEDNPGNGNIPRTRSGTTELFRYNNTRWVFDGSYLAVKNITVGYNFPIKSNPFVKKARLYFSTQNALILTKYPGMNPEVSNNGLNGLNQGVDISSYPISSVYTLGVNVKF</sequence>
<dbReference type="InterPro" id="IPR008969">
    <property type="entry name" value="CarboxyPept-like_regulatory"/>
</dbReference>
<dbReference type="SUPFAM" id="SSF56935">
    <property type="entry name" value="Porins"/>
    <property type="match status" value="1"/>
</dbReference>
<evidence type="ECO:0000259" key="8">
    <source>
        <dbReference type="Pfam" id="PF07715"/>
    </source>
</evidence>
<keyword evidence="3 7" id="KW-1134">Transmembrane beta strand</keyword>
<dbReference type="NCBIfam" id="TIGR04057">
    <property type="entry name" value="SusC_RagA_signa"/>
    <property type="match status" value="1"/>
</dbReference>
<proteinExistence type="inferred from homology"/>
<dbReference type="Gene3D" id="2.170.130.10">
    <property type="entry name" value="TonB-dependent receptor, plug domain"/>
    <property type="match status" value="1"/>
</dbReference>
<feature type="domain" description="TonB-dependent receptor plug" evidence="8">
    <location>
        <begin position="216"/>
        <end position="324"/>
    </location>
</feature>
<dbReference type="PROSITE" id="PS52016">
    <property type="entry name" value="TONB_DEPENDENT_REC_3"/>
    <property type="match status" value="1"/>
</dbReference>
<dbReference type="RefSeq" id="WP_265994349.1">
    <property type="nucleotide sequence ID" value="NZ_CP110973.1"/>
</dbReference>
<dbReference type="InterPro" id="IPR023997">
    <property type="entry name" value="TonB-dep_OMP_SusC/RagA_CS"/>
</dbReference>
<comment type="caution">
    <text evidence="9">The sequence shown here is derived from an EMBL/GenBank/DDBJ whole genome shotgun (WGS) entry which is preliminary data.</text>
</comment>